<dbReference type="AlphaFoldDB" id="A0A087TGU3"/>
<dbReference type="Gene3D" id="3.40.390.10">
    <property type="entry name" value="Collagenase (Catalytic Domain)"/>
    <property type="match status" value="1"/>
</dbReference>
<organism evidence="6 7">
    <name type="scientific">Stegodyphus mimosarum</name>
    <name type="common">African social velvet spider</name>
    <dbReference type="NCBI Taxonomy" id="407821"/>
    <lineage>
        <taxon>Eukaryota</taxon>
        <taxon>Metazoa</taxon>
        <taxon>Ecdysozoa</taxon>
        <taxon>Arthropoda</taxon>
        <taxon>Chelicerata</taxon>
        <taxon>Arachnida</taxon>
        <taxon>Araneae</taxon>
        <taxon>Araneomorphae</taxon>
        <taxon>Entelegynae</taxon>
        <taxon>Eresoidea</taxon>
        <taxon>Eresidae</taxon>
        <taxon>Stegodyphus</taxon>
    </lineage>
</organism>
<dbReference type="OMA" id="YWENIQQ"/>
<dbReference type="EC" id="3.4.24.-" evidence="4"/>
<keyword evidence="4" id="KW-0732">Signal</keyword>
<feature type="domain" description="Peptidase M12A" evidence="5">
    <location>
        <begin position="49"/>
        <end position="224"/>
    </location>
</feature>
<keyword evidence="3 4" id="KW-0482">Metalloprotease</keyword>
<dbReference type="GO" id="GO:0008270">
    <property type="term" value="F:zinc ion binding"/>
    <property type="evidence" value="ECO:0007669"/>
    <property type="project" value="UniProtKB-UniRule"/>
</dbReference>
<protein>
    <recommendedName>
        <fullName evidence="4">Metalloendopeptidase</fullName>
        <ecNumber evidence="4">3.4.24.-</ecNumber>
    </recommendedName>
</protein>
<dbReference type="SUPFAM" id="SSF55486">
    <property type="entry name" value="Metalloproteases ('zincins'), catalytic domain"/>
    <property type="match status" value="1"/>
</dbReference>
<dbReference type="MEROPS" id="M12.032"/>
<comment type="function">
    <text evidence="2">Zinc metalloprotease. Provoques deadhesion of endothelial cells from cell cultures, and also degradation of fibronectin, fibrinogen and gelatin in vitro. Its role in the venom is not fully understood but it might act as a spreading factor that facilitates diffusion of other venom toxins. Alternatively, it might be involved in the proteolytic processing of other venom toxins or it might play a role in extra-oral digestion of prey.</text>
</comment>
<dbReference type="InterPro" id="IPR024079">
    <property type="entry name" value="MetalloPept_cat_dom_sf"/>
</dbReference>
<feature type="chain" id="PRO_5005106463" description="Metalloendopeptidase" evidence="4">
    <location>
        <begin position="17"/>
        <end position="224"/>
    </location>
</feature>
<evidence type="ECO:0000259" key="5">
    <source>
        <dbReference type="PROSITE" id="PS51864"/>
    </source>
</evidence>
<name>A0A087TGU3_STEMI</name>
<keyword evidence="3 4" id="KW-0479">Metal-binding</keyword>
<gene>
    <name evidence="6" type="ORF">X975_04311</name>
</gene>
<comment type="subunit">
    <text evidence="1">Monomer.</text>
</comment>
<keyword evidence="3 4" id="KW-0378">Hydrolase</keyword>
<evidence type="ECO:0000256" key="3">
    <source>
        <dbReference type="PROSITE-ProRule" id="PRU01211"/>
    </source>
</evidence>
<feature type="active site" evidence="3">
    <location>
        <position position="139"/>
    </location>
</feature>
<comment type="cofactor">
    <cofactor evidence="3 4">
        <name>Zn(2+)</name>
        <dbReference type="ChEBI" id="CHEBI:29105"/>
    </cofactor>
    <text evidence="3 4">Binds 1 zinc ion per subunit.</text>
</comment>
<reference evidence="6 7" key="1">
    <citation type="submission" date="2013-11" db="EMBL/GenBank/DDBJ databases">
        <title>Genome sequencing of Stegodyphus mimosarum.</title>
        <authorList>
            <person name="Bechsgaard J."/>
        </authorList>
    </citation>
    <scope>NUCLEOTIDE SEQUENCE [LARGE SCALE GENOMIC DNA]</scope>
</reference>
<evidence type="ECO:0000256" key="4">
    <source>
        <dbReference type="RuleBase" id="RU361183"/>
    </source>
</evidence>
<dbReference type="OrthoDB" id="291007at2759"/>
<keyword evidence="3 4" id="KW-0862">Zinc</keyword>
<dbReference type="EMBL" id="KK115167">
    <property type="protein sequence ID" value="KFM64332.1"/>
    <property type="molecule type" value="Genomic_DNA"/>
</dbReference>
<dbReference type="InterPro" id="IPR006026">
    <property type="entry name" value="Peptidase_Metallo"/>
</dbReference>
<dbReference type="PANTHER" id="PTHR10127:SF883">
    <property type="entry name" value="ZINC METALLOPROTEINASE NAS-8"/>
    <property type="match status" value="1"/>
</dbReference>
<accession>A0A087TGU3</accession>
<keyword evidence="7" id="KW-1185">Reference proteome</keyword>
<dbReference type="InterPro" id="IPR034035">
    <property type="entry name" value="Astacin-like_dom"/>
</dbReference>
<feature type="binding site" evidence="3">
    <location>
        <position position="148"/>
    </location>
    <ligand>
        <name>Zn(2+)</name>
        <dbReference type="ChEBI" id="CHEBI:29105"/>
        <note>catalytic</note>
    </ligand>
</feature>
<feature type="signal peptide" evidence="4">
    <location>
        <begin position="1"/>
        <end position="16"/>
    </location>
</feature>
<comment type="caution">
    <text evidence="3">Lacks conserved residue(s) required for the propagation of feature annotation.</text>
</comment>
<dbReference type="InterPro" id="IPR001506">
    <property type="entry name" value="Peptidase_M12A"/>
</dbReference>
<dbReference type="PANTHER" id="PTHR10127">
    <property type="entry name" value="DISCOIDIN, CUB, EGF, LAMININ , AND ZINC METALLOPROTEASE DOMAIN CONTAINING"/>
    <property type="match status" value="1"/>
</dbReference>
<evidence type="ECO:0000256" key="2">
    <source>
        <dbReference type="ARBA" id="ARBA00025529"/>
    </source>
</evidence>
<dbReference type="PRINTS" id="PR00480">
    <property type="entry name" value="ASTACIN"/>
</dbReference>
<proteinExistence type="predicted"/>
<dbReference type="GO" id="GO:0004222">
    <property type="term" value="F:metalloendopeptidase activity"/>
    <property type="evidence" value="ECO:0007669"/>
    <property type="project" value="UniProtKB-UniRule"/>
</dbReference>
<dbReference type="CDD" id="cd04280">
    <property type="entry name" value="ZnMc_astacin_like"/>
    <property type="match status" value="1"/>
</dbReference>
<dbReference type="Proteomes" id="UP000054359">
    <property type="component" value="Unassembled WGS sequence"/>
</dbReference>
<keyword evidence="3 4" id="KW-0645">Protease</keyword>
<dbReference type="PROSITE" id="PS51864">
    <property type="entry name" value="ASTACIN"/>
    <property type="match status" value="1"/>
</dbReference>
<feature type="binding site" evidence="3">
    <location>
        <position position="142"/>
    </location>
    <ligand>
        <name>Zn(2+)</name>
        <dbReference type="ChEBI" id="CHEBI:29105"/>
        <note>catalytic</note>
    </ligand>
</feature>
<dbReference type="STRING" id="407821.A0A087TGU3"/>
<dbReference type="GO" id="GO:0006508">
    <property type="term" value="P:proteolysis"/>
    <property type="evidence" value="ECO:0007669"/>
    <property type="project" value="UniProtKB-KW"/>
</dbReference>
<dbReference type="SMART" id="SM00235">
    <property type="entry name" value="ZnMc"/>
    <property type="match status" value="1"/>
</dbReference>
<evidence type="ECO:0000256" key="1">
    <source>
        <dbReference type="ARBA" id="ARBA00011245"/>
    </source>
</evidence>
<feature type="binding site" evidence="3">
    <location>
        <position position="138"/>
    </location>
    <ligand>
        <name>Zn(2+)</name>
        <dbReference type="ChEBI" id="CHEBI:29105"/>
        <note>catalytic</note>
    </ligand>
</feature>
<evidence type="ECO:0000313" key="6">
    <source>
        <dbReference type="EMBL" id="KFM64332.1"/>
    </source>
</evidence>
<dbReference type="Pfam" id="PF01400">
    <property type="entry name" value="Astacin"/>
    <property type="match status" value="1"/>
</dbReference>
<evidence type="ECO:0000313" key="7">
    <source>
        <dbReference type="Proteomes" id="UP000054359"/>
    </source>
</evidence>
<feature type="non-terminal residue" evidence="6">
    <location>
        <position position="224"/>
    </location>
</feature>
<sequence length="224" mass="25458">MMRLIIILGFAVFASATPIDLQVNLGDLPMQNPDLFGGDMLGVDVSDRNVIPHPHLRWTNKKVPYVIDPSLVRYTGLILQAMDNYHKKTCVKFVPRTFEVNYIRIFAGQGCYSNVGMIGGQQPVSLGQGCMFKGTIVHELGHALGFFHEQNRSDRDEYLTIYWENIQTGMDTQFFLLKPHENLLLDTFDYNSIMLYGNTAFSKDGRSKTMVAKSGVRLYETYDK</sequence>